<comment type="catalytic activity">
    <reaction evidence="1 11 13">
        <text>Release of N-terminal proline from a peptide.</text>
        <dbReference type="EC" id="3.4.11.5"/>
    </reaction>
</comment>
<evidence type="ECO:0000256" key="5">
    <source>
        <dbReference type="ARBA" id="ARBA00021843"/>
    </source>
</evidence>
<dbReference type="Pfam" id="PF00561">
    <property type="entry name" value="Abhydrolase_1"/>
    <property type="match status" value="1"/>
</dbReference>
<dbReference type="STRING" id="686340.Metal_0836"/>
<feature type="domain" description="AB hydrolase-1" evidence="14">
    <location>
        <begin position="60"/>
        <end position="321"/>
    </location>
</feature>
<evidence type="ECO:0000256" key="9">
    <source>
        <dbReference type="ARBA" id="ARBA00022801"/>
    </source>
</evidence>
<dbReference type="Proteomes" id="UP000005090">
    <property type="component" value="Chromosome"/>
</dbReference>
<dbReference type="InterPro" id="IPR000073">
    <property type="entry name" value="AB_hydrolase_1"/>
</dbReference>
<comment type="similarity">
    <text evidence="3 11 13">Belongs to the peptidase S33 family.</text>
</comment>
<dbReference type="PRINTS" id="PR00793">
    <property type="entry name" value="PROAMNOPTASE"/>
</dbReference>
<organism evidence="15 16">
    <name type="scientific">Methylomicrobium album BG8</name>
    <dbReference type="NCBI Taxonomy" id="686340"/>
    <lineage>
        <taxon>Bacteria</taxon>
        <taxon>Pseudomonadati</taxon>
        <taxon>Pseudomonadota</taxon>
        <taxon>Gammaproteobacteria</taxon>
        <taxon>Methylococcales</taxon>
        <taxon>Methylococcaceae</taxon>
        <taxon>Methylomicrobium</taxon>
    </lineage>
</organism>
<keyword evidence="16" id="KW-1185">Reference proteome</keyword>
<evidence type="ECO:0000313" key="16">
    <source>
        <dbReference type="Proteomes" id="UP000005090"/>
    </source>
</evidence>
<gene>
    <name evidence="15" type="ORF">Metal_0836</name>
</gene>
<protein>
    <recommendedName>
        <fullName evidence="5 11">Proline iminopeptidase</fullName>
        <shortName evidence="11">PIP</shortName>
        <ecNumber evidence="4 11">3.4.11.5</ecNumber>
    </recommendedName>
    <alternativeName>
        <fullName evidence="10 11">Prolyl aminopeptidase</fullName>
    </alternativeName>
</protein>
<dbReference type="InterPro" id="IPR002410">
    <property type="entry name" value="Peptidase_S33"/>
</dbReference>
<dbReference type="PRINTS" id="PR00111">
    <property type="entry name" value="ABHYDROLASE"/>
</dbReference>
<dbReference type="HOGENOM" id="CLU_043739_2_2_6"/>
<evidence type="ECO:0000313" key="15">
    <source>
        <dbReference type="EMBL" id="EIC28665.1"/>
    </source>
</evidence>
<sequence length="346" mass="38958">MVVSILKKGTRSVPYAKRHSLSYCMKTLYSEINPNRTFYLETGSAHSVYVEESGNPSGIPVIFLHGGPCSGTRPDHRRFFDPERYRIILFDQRGCGQSKPFGEIGNNTTQDLIDDMERIRAYLRIDRWLLFGGSWGAALALLYAQQHPERVLGMILRGVFLARQTDMDWFLKNGAGKIYPEQWQRLYESVPSRDRINLLQGLCHAITGEDEVARRRVAREWSAWSAQVALGNAFQADESGHVTEQMVLQAAMELHYAEHGYFIEENRILDHCDQLRDIPAVIIHGRNDLVCPIEAAFSLHRALPEAEMTVLPNAGHIAQSDEMIDALLSATDRFAERLAAGAATGT</sequence>
<evidence type="ECO:0000256" key="4">
    <source>
        <dbReference type="ARBA" id="ARBA00012568"/>
    </source>
</evidence>
<dbReference type="PANTHER" id="PTHR43722:SF1">
    <property type="entry name" value="PROLINE IMINOPEPTIDASE"/>
    <property type="match status" value="1"/>
</dbReference>
<dbReference type="GO" id="GO:0006508">
    <property type="term" value="P:proteolysis"/>
    <property type="evidence" value="ECO:0007669"/>
    <property type="project" value="UniProtKB-KW"/>
</dbReference>
<feature type="active site" evidence="12">
    <location>
        <position position="288"/>
    </location>
</feature>
<keyword evidence="7 11" id="KW-0963">Cytoplasm</keyword>
<dbReference type="Gene3D" id="3.40.50.1820">
    <property type="entry name" value="alpha/beta hydrolase"/>
    <property type="match status" value="1"/>
</dbReference>
<evidence type="ECO:0000256" key="1">
    <source>
        <dbReference type="ARBA" id="ARBA00001585"/>
    </source>
</evidence>
<keyword evidence="6 11" id="KW-0031">Aminopeptidase</keyword>
<dbReference type="MEROPS" id="S33.001"/>
<evidence type="ECO:0000256" key="6">
    <source>
        <dbReference type="ARBA" id="ARBA00022438"/>
    </source>
</evidence>
<evidence type="ECO:0000256" key="2">
    <source>
        <dbReference type="ARBA" id="ARBA00004496"/>
    </source>
</evidence>
<feature type="active site" description="Nucleophile" evidence="12">
    <location>
        <position position="134"/>
    </location>
</feature>
<feature type="active site" description="Proton donor" evidence="12">
    <location>
        <position position="316"/>
    </location>
</feature>
<proteinExistence type="inferred from homology"/>
<dbReference type="PIRSF" id="PIRSF006431">
    <property type="entry name" value="Pept_S33"/>
    <property type="match status" value="1"/>
</dbReference>
<dbReference type="InterPro" id="IPR005944">
    <property type="entry name" value="Pro_iminopeptidase"/>
</dbReference>
<keyword evidence="9 11" id="KW-0378">Hydrolase</keyword>
<keyword evidence="8 11" id="KW-0645">Protease</keyword>
<dbReference type="AlphaFoldDB" id="H8GR06"/>
<evidence type="ECO:0000256" key="12">
    <source>
        <dbReference type="PIRSR" id="PIRSR006431-1"/>
    </source>
</evidence>
<dbReference type="GO" id="GO:0004177">
    <property type="term" value="F:aminopeptidase activity"/>
    <property type="evidence" value="ECO:0007669"/>
    <property type="project" value="UniProtKB-UniRule"/>
</dbReference>
<reference evidence="15 16" key="1">
    <citation type="journal article" date="2013" name="Genome Announc.">
        <title>Genome Sequence of the Obligate Gammaproteobacterial Methanotroph Methylomicrobium album Strain BG8.</title>
        <authorList>
            <person name="Kits K.D."/>
            <person name="Kalyuzhnaya M.G."/>
            <person name="Klotz M.G."/>
            <person name="Jetten M.S."/>
            <person name="Op den Camp H.J."/>
            <person name="Vuilleumier S."/>
            <person name="Bringel F."/>
            <person name="Dispirito A.A."/>
            <person name="Murrell J.C."/>
            <person name="Bruce D."/>
            <person name="Cheng J.F."/>
            <person name="Copeland A."/>
            <person name="Goodwin L."/>
            <person name="Hauser L."/>
            <person name="Lajus A."/>
            <person name="Land M.L."/>
            <person name="Lapidus A."/>
            <person name="Lucas S."/>
            <person name="Medigue C."/>
            <person name="Pitluck S."/>
            <person name="Woyke T."/>
            <person name="Zeytun A."/>
            <person name="Stein L.Y."/>
        </authorList>
    </citation>
    <scope>NUCLEOTIDE SEQUENCE [LARGE SCALE GENOMIC DNA]</scope>
    <source>
        <strain evidence="15 16">BG8</strain>
    </source>
</reference>
<dbReference type="GO" id="GO:0005737">
    <property type="term" value="C:cytoplasm"/>
    <property type="evidence" value="ECO:0007669"/>
    <property type="project" value="UniProtKB-SubCell"/>
</dbReference>
<evidence type="ECO:0000256" key="3">
    <source>
        <dbReference type="ARBA" id="ARBA00010088"/>
    </source>
</evidence>
<dbReference type="PANTHER" id="PTHR43722">
    <property type="entry name" value="PROLINE IMINOPEPTIDASE"/>
    <property type="match status" value="1"/>
</dbReference>
<evidence type="ECO:0000256" key="8">
    <source>
        <dbReference type="ARBA" id="ARBA00022670"/>
    </source>
</evidence>
<comment type="subcellular location">
    <subcellularLocation>
        <location evidence="2 11">Cytoplasm</location>
    </subcellularLocation>
</comment>
<evidence type="ECO:0000256" key="7">
    <source>
        <dbReference type="ARBA" id="ARBA00022490"/>
    </source>
</evidence>
<dbReference type="InterPro" id="IPR029058">
    <property type="entry name" value="AB_hydrolase_fold"/>
</dbReference>
<dbReference type="EMBL" id="CM001475">
    <property type="protein sequence ID" value="EIC28665.1"/>
    <property type="molecule type" value="Genomic_DNA"/>
</dbReference>
<evidence type="ECO:0000256" key="10">
    <source>
        <dbReference type="ARBA" id="ARBA00029605"/>
    </source>
</evidence>
<dbReference type="SUPFAM" id="SSF53474">
    <property type="entry name" value="alpha/beta-Hydrolases"/>
    <property type="match status" value="1"/>
</dbReference>
<accession>H8GR06</accession>
<dbReference type="NCBIfam" id="TIGR01249">
    <property type="entry name" value="pro_imino_pep_1"/>
    <property type="match status" value="1"/>
</dbReference>
<evidence type="ECO:0000256" key="11">
    <source>
        <dbReference type="PIRNR" id="PIRNR006431"/>
    </source>
</evidence>
<evidence type="ECO:0000259" key="14">
    <source>
        <dbReference type="Pfam" id="PF00561"/>
    </source>
</evidence>
<name>H8GR06_METAL</name>
<evidence type="ECO:0000256" key="13">
    <source>
        <dbReference type="RuleBase" id="RU003421"/>
    </source>
</evidence>
<dbReference type="EC" id="3.4.11.5" evidence="4 11"/>
<dbReference type="eggNOG" id="COG0596">
    <property type="taxonomic scope" value="Bacteria"/>
</dbReference>